<dbReference type="AlphaFoldDB" id="A0A8S3SIW3"/>
<sequence length="227" mass="25320">MTLESVQPSSTQKREQDDYSVSLTDREYLRKQIHFTLLDVRRQNLSSICFQNSNKQLVAFKRELMVLLGEQSIESRGGGNVAFSSYMTEASANAQSASVTTGSTIKFDRTEANYGNGYSTSTGKFRAPSTGVYGFSWTLCVDSRTSDGGEWKYGEYGTQLMSGSSVIGLLHADTETKGDDACSTGFVIKYVSKDTEVYLRNIYDHTGKIFSKMNQTRTTFSGWKLYQ</sequence>
<feature type="domain" description="C1q" evidence="4">
    <location>
        <begin position="76"/>
        <end position="227"/>
    </location>
</feature>
<dbReference type="PANTHER" id="PTHR22923:SF116">
    <property type="entry name" value="C1Q DOMAIN-CONTAINING PROTEIN"/>
    <property type="match status" value="1"/>
</dbReference>
<dbReference type="Pfam" id="PF00386">
    <property type="entry name" value="C1q"/>
    <property type="match status" value="1"/>
</dbReference>
<keyword evidence="3" id="KW-0732">Signal</keyword>
<evidence type="ECO:0000256" key="1">
    <source>
        <dbReference type="ARBA" id="ARBA00004613"/>
    </source>
</evidence>
<dbReference type="Gene3D" id="2.60.120.40">
    <property type="match status" value="1"/>
</dbReference>
<dbReference type="InterPro" id="IPR008983">
    <property type="entry name" value="Tumour_necrosis_fac-like_dom"/>
</dbReference>
<evidence type="ECO:0000313" key="5">
    <source>
        <dbReference type="EMBL" id="CAG2218088.1"/>
    </source>
</evidence>
<accession>A0A8S3SIW3</accession>
<evidence type="ECO:0000256" key="2">
    <source>
        <dbReference type="ARBA" id="ARBA00022525"/>
    </source>
</evidence>
<dbReference type="EMBL" id="CAJPWZ010001585">
    <property type="protein sequence ID" value="CAG2218088.1"/>
    <property type="molecule type" value="Genomic_DNA"/>
</dbReference>
<evidence type="ECO:0000313" key="6">
    <source>
        <dbReference type="Proteomes" id="UP000683360"/>
    </source>
</evidence>
<name>A0A8S3SIW3_MYTED</name>
<comment type="caution">
    <text evidence="5">The sequence shown here is derived from an EMBL/GenBank/DDBJ whole genome shotgun (WGS) entry which is preliminary data.</text>
</comment>
<dbReference type="GO" id="GO:0005576">
    <property type="term" value="C:extracellular region"/>
    <property type="evidence" value="ECO:0007669"/>
    <property type="project" value="UniProtKB-SubCell"/>
</dbReference>
<comment type="subcellular location">
    <subcellularLocation>
        <location evidence="1">Secreted</location>
    </subcellularLocation>
</comment>
<reference evidence="5" key="1">
    <citation type="submission" date="2021-03" db="EMBL/GenBank/DDBJ databases">
        <authorList>
            <person name="Bekaert M."/>
        </authorList>
    </citation>
    <scope>NUCLEOTIDE SEQUENCE</scope>
</reference>
<protein>
    <submittedName>
        <fullName evidence="5">COL8A</fullName>
    </submittedName>
</protein>
<dbReference type="SUPFAM" id="SSF49842">
    <property type="entry name" value="TNF-like"/>
    <property type="match status" value="1"/>
</dbReference>
<organism evidence="5 6">
    <name type="scientific">Mytilus edulis</name>
    <name type="common">Blue mussel</name>
    <dbReference type="NCBI Taxonomy" id="6550"/>
    <lineage>
        <taxon>Eukaryota</taxon>
        <taxon>Metazoa</taxon>
        <taxon>Spiralia</taxon>
        <taxon>Lophotrochozoa</taxon>
        <taxon>Mollusca</taxon>
        <taxon>Bivalvia</taxon>
        <taxon>Autobranchia</taxon>
        <taxon>Pteriomorphia</taxon>
        <taxon>Mytilida</taxon>
        <taxon>Mytiloidea</taxon>
        <taxon>Mytilidae</taxon>
        <taxon>Mytilinae</taxon>
        <taxon>Mytilus</taxon>
    </lineage>
</organism>
<keyword evidence="2" id="KW-0964">Secreted</keyword>
<evidence type="ECO:0000259" key="4">
    <source>
        <dbReference type="PROSITE" id="PS50871"/>
    </source>
</evidence>
<evidence type="ECO:0000256" key="3">
    <source>
        <dbReference type="ARBA" id="ARBA00022729"/>
    </source>
</evidence>
<dbReference type="Proteomes" id="UP000683360">
    <property type="component" value="Unassembled WGS sequence"/>
</dbReference>
<keyword evidence="6" id="KW-1185">Reference proteome</keyword>
<dbReference type="OrthoDB" id="6117244at2759"/>
<dbReference type="PANTHER" id="PTHR22923">
    <property type="entry name" value="CEREBELLIN-RELATED"/>
    <property type="match status" value="1"/>
</dbReference>
<proteinExistence type="predicted"/>
<dbReference type="InterPro" id="IPR050822">
    <property type="entry name" value="Cerebellin_Synaptic_Org"/>
</dbReference>
<gene>
    <name evidence="5" type="ORF">MEDL_31704</name>
</gene>
<dbReference type="InterPro" id="IPR001073">
    <property type="entry name" value="C1q_dom"/>
</dbReference>
<dbReference type="SMART" id="SM00110">
    <property type="entry name" value="C1Q"/>
    <property type="match status" value="1"/>
</dbReference>
<dbReference type="PROSITE" id="PS50871">
    <property type="entry name" value="C1Q"/>
    <property type="match status" value="1"/>
</dbReference>